<reference evidence="1" key="2">
    <citation type="journal article" date="2020" name="Nat. Commun.">
        <title>Large-scale genome sequencing of mycorrhizal fungi provides insights into the early evolution of symbiotic traits.</title>
        <authorList>
            <person name="Miyauchi S."/>
            <person name="Kiss E."/>
            <person name="Kuo A."/>
            <person name="Drula E."/>
            <person name="Kohler A."/>
            <person name="Sanchez-Garcia M."/>
            <person name="Morin E."/>
            <person name="Andreopoulos B."/>
            <person name="Barry K.W."/>
            <person name="Bonito G."/>
            <person name="Buee M."/>
            <person name="Carver A."/>
            <person name="Chen C."/>
            <person name="Cichocki N."/>
            <person name="Clum A."/>
            <person name="Culley D."/>
            <person name="Crous P.W."/>
            <person name="Fauchery L."/>
            <person name="Girlanda M."/>
            <person name="Hayes R.D."/>
            <person name="Keri Z."/>
            <person name="LaButti K."/>
            <person name="Lipzen A."/>
            <person name="Lombard V."/>
            <person name="Magnuson J."/>
            <person name="Maillard F."/>
            <person name="Murat C."/>
            <person name="Nolan M."/>
            <person name="Ohm R.A."/>
            <person name="Pangilinan J."/>
            <person name="Pereira M.F."/>
            <person name="Perotto S."/>
            <person name="Peter M."/>
            <person name="Pfister S."/>
            <person name="Riley R."/>
            <person name="Sitrit Y."/>
            <person name="Stielow J.B."/>
            <person name="Szollosi G."/>
            <person name="Zifcakova L."/>
            <person name="Stursova M."/>
            <person name="Spatafora J.W."/>
            <person name="Tedersoo L."/>
            <person name="Vaario L.M."/>
            <person name="Yamada A."/>
            <person name="Yan M."/>
            <person name="Wang P."/>
            <person name="Xu J."/>
            <person name="Bruns T."/>
            <person name="Baldrian P."/>
            <person name="Vilgalys R."/>
            <person name="Dunand C."/>
            <person name="Henrissat B."/>
            <person name="Grigoriev I.V."/>
            <person name="Hibbett D."/>
            <person name="Nagy L.G."/>
            <person name="Martin F.M."/>
        </authorList>
    </citation>
    <scope>NUCLEOTIDE SEQUENCE</scope>
    <source>
        <strain evidence="1">BED1</strain>
    </source>
</reference>
<comment type="caution">
    <text evidence="1">The sequence shown here is derived from an EMBL/GenBank/DDBJ whole genome shotgun (WGS) entry which is preliminary data.</text>
</comment>
<proteinExistence type="predicted"/>
<dbReference type="PANTHER" id="PTHR28272">
    <property type="entry name" value="RIBONUCLEASES P/MRP PROTEIN SUBUNIT POP3"/>
    <property type="match status" value="1"/>
</dbReference>
<dbReference type="InterPro" id="IPR013241">
    <property type="entry name" value="RNase_P_Pop3"/>
</dbReference>
<protein>
    <recommendedName>
        <fullName evidence="3">Ribosomal protein L7Ae/L30e/S12e/Gadd45 domain-containing protein</fullName>
    </recommendedName>
</protein>
<keyword evidence="2" id="KW-1185">Reference proteome</keyword>
<evidence type="ECO:0000313" key="2">
    <source>
        <dbReference type="Proteomes" id="UP001194468"/>
    </source>
</evidence>
<dbReference type="PANTHER" id="PTHR28272:SF1">
    <property type="entry name" value="RIBONUCLEASES P_MRP PROTEIN SUBUNIT POP3"/>
    <property type="match status" value="1"/>
</dbReference>
<accession>A0AAD4C1N3</accession>
<dbReference type="GO" id="GO:0000171">
    <property type="term" value="F:ribonuclease MRP activity"/>
    <property type="evidence" value="ECO:0007669"/>
    <property type="project" value="TreeGrafter"/>
</dbReference>
<dbReference type="GO" id="GO:0006364">
    <property type="term" value="P:rRNA processing"/>
    <property type="evidence" value="ECO:0007669"/>
    <property type="project" value="InterPro"/>
</dbReference>
<dbReference type="GO" id="GO:0008033">
    <property type="term" value="P:tRNA processing"/>
    <property type="evidence" value="ECO:0007669"/>
    <property type="project" value="InterPro"/>
</dbReference>
<dbReference type="AlphaFoldDB" id="A0AAD4C1N3"/>
<dbReference type="EMBL" id="WHUW01000005">
    <property type="protein sequence ID" value="KAF8445615.1"/>
    <property type="molecule type" value="Genomic_DNA"/>
</dbReference>
<evidence type="ECO:0008006" key="3">
    <source>
        <dbReference type="Google" id="ProtNLM"/>
    </source>
</evidence>
<name>A0AAD4C1N3_BOLED</name>
<dbReference type="GO" id="GO:0000172">
    <property type="term" value="C:ribonuclease MRP complex"/>
    <property type="evidence" value="ECO:0007669"/>
    <property type="project" value="TreeGrafter"/>
</dbReference>
<dbReference type="Proteomes" id="UP001194468">
    <property type="component" value="Unassembled WGS sequence"/>
</dbReference>
<evidence type="ECO:0000313" key="1">
    <source>
        <dbReference type="EMBL" id="KAF8445615.1"/>
    </source>
</evidence>
<dbReference type="GO" id="GO:0034965">
    <property type="term" value="P:intronic box C/D snoRNA processing"/>
    <property type="evidence" value="ECO:0007669"/>
    <property type="project" value="TreeGrafter"/>
</dbReference>
<dbReference type="GO" id="GO:0005829">
    <property type="term" value="C:cytosol"/>
    <property type="evidence" value="ECO:0007669"/>
    <property type="project" value="TreeGrafter"/>
</dbReference>
<dbReference type="InterPro" id="IPR029064">
    <property type="entry name" value="Ribosomal_eL30-like_sf"/>
</dbReference>
<dbReference type="GO" id="GO:0004526">
    <property type="term" value="F:ribonuclease P activity"/>
    <property type="evidence" value="ECO:0007669"/>
    <property type="project" value="TreeGrafter"/>
</dbReference>
<dbReference type="Pfam" id="PF08228">
    <property type="entry name" value="RNase_P_pop3"/>
    <property type="match status" value="1"/>
</dbReference>
<reference evidence="1" key="1">
    <citation type="submission" date="2019-10" db="EMBL/GenBank/DDBJ databases">
        <authorList>
            <consortium name="DOE Joint Genome Institute"/>
            <person name="Kuo A."/>
            <person name="Miyauchi S."/>
            <person name="Kiss E."/>
            <person name="Drula E."/>
            <person name="Kohler A."/>
            <person name="Sanchez-Garcia M."/>
            <person name="Andreopoulos B."/>
            <person name="Barry K.W."/>
            <person name="Bonito G."/>
            <person name="Buee M."/>
            <person name="Carver A."/>
            <person name="Chen C."/>
            <person name="Cichocki N."/>
            <person name="Clum A."/>
            <person name="Culley D."/>
            <person name="Crous P.W."/>
            <person name="Fauchery L."/>
            <person name="Girlanda M."/>
            <person name="Hayes R."/>
            <person name="Keri Z."/>
            <person name="LaButti K."/>
            <person name="Lipzen A."/>
            <person name="Lombard V."/>
            <person name="Magnuson J."/>
            <person name="Maillard F."/>
            <person name="Morin E."/>
            <person name="Murat C."/>
            <person name="Nolan M."/>
            <person name="Ohm R."/>
            <person name="Pangilinan J."/>
            <person name="Pereira M."/>
            <person name="Perotto S."/>
            <person name="Peter M."/>
            <person name="Riley R."/>
            <person name="Sitrit Y."/>
            <person name="Stielow B."/>
            <person name="Szollosi G."/>
            <person name="Zifcakova L."/>
            <person name="Stursova M."/>
            <person name="Spatafora J.W."/>
            <person name="Tedersoo L."/>
            <person name="Vaario L.-M."/>
            <person name="Yamada A."/>
            <person name="Yan M."/>
            <person name="Wang P."/>
            <person name="Xu J."/>
            <person name="Bruns T."/>
            <person name="Baldrian P."/>
            <person name="Vilgalys R."/>
            <person name="Henrissat B."/>
            <person name="Grigoriev I.V."/>
            <person name="Hibbett D."/>
            <person name="Nagy L.G."/>
            <person name="Martin F.M."/>
        </authorList>
    </citation>
    <scope>NUCLEOTIDE SEQUENCE</scope>
    <source>
        <strain evidence="1">BED1</strain>
    </source>
</reference>
<organism evidence="1 2">
    <name type="scientific">Boletus edulis BED1</name>
    <dbReference type="NCBI Taxonomy" id="1328754"/>
    <lineage>
        <taxon>Eukaryota</taxon>
        <taxon>Fungi</taxon>
        <taxon>Dikarya</taxon>
        <taxon>Basidiomycota</taxon>
        <taxon>Agaricomycotina</taxon>
        <taxon>Agaricomycetes</taxon>
        <taxon>Agaricomycetidae</taxon>
        <taxon>Boletales</taxon>
        <taxon>Boletineae</taxon>
        <taxon>Boletaceae</taxon>
        <taxon>Boletoideae</taxon>
        <taxon>Boletus</taxon>
    </lineage>
</organism>
<sequence>MAAQLARPHTHLSNRAKIRSALERKPVFKSVLENPFQISWPLVAVNIQNTILARLVAALENIPPRPRAPRKISHKTNTGLQESEDIAEEVAYGNIQSNPSALDRPCVGSVSGASSHLVVGINELTRALESQLRLTRKHVVLDDAQQLPPRPVLPPIVVVFVCCADVDPIALIDHIPYLVAGCNAPKNAAEPIKLVPLPKGSESTISQILGVRRAAVVAFRYGSPLFRTVQDVLGRRSCC</sequence>
<dbReference type="Gene3D" id="3.30.1330.30">
    <property type="match status" value="1"/>
</dbReference>
<gene>
    <name evidence="1" type="ORF">L210DRAFT_2920527</name>
</gene>
<dbReference type="GO" id="GO:0005655">
    <property type="term" value="C:nucleolar ribonuclease P complex"/>
    <property type="evidence" value="ECO:0007669"/>
    <property type="project" value="TreeGrafter"/>
</dbReference>